<proteinExistence type="predicted"/>
<dbReference type="EMBL" id="WMIB01000006">
    <property type="protein sequence ID" value="MTH53405.1"/>
    <property type="molecule type" value="Genomic_DNA"/>
</dbReference>
<evidence type="ECO:0000313" key="3">
    <source>
        <dbReference type="Proteomes" id="UP000434639"/>
    </source>
</evidence>
<dbReference type="AlphaFoldDB" id="A0A7X2S4L5"/>
<sequence length="49" mass="5537">MNIGDIVFQLFALLIPIAIIVTIIIVVRSSKKRNEQLDRIEEKIDRGSG</sequence>
<evidence type="ECO:0000313" key="2">
    <source>
        <dbReference type="EMBL" id="MTH53405.1"/>
    </source>
</evidence>
<feature type="transmembrane region" description="Helical" evidence="1">
    <location>
        <begin position="6"/>
        <end position="27"/>
    </location>
</feature>
<accession>A0A7X2S4L5</accession>
<name>A0A7X2S4L5_9BACI</name>
<organism evidence="2 3">
    <name type="scientific">Metabacillus mangrovi</name>
    <dbReference type="NCBI Taxonomy" id="1491830"/>
    <lineage>
        <taxon>Bacteria</taxon>
        <taxon>Bacillati</taxon>
        <taxon>Bacillota</taxon>
        <taxon>Bacilli</taxon>
        <taxon>Bacillales</taxon>
        <taxon>Bacillaceae</taxon>
        <taxon>Metabacillus</taxon>
    </lineage>
</organism>
<keyword evidence="1" id="KW-0472">Membrane</keyword>
<comment type="caution">
    <text evidence="2">The sequence shown here is derived from an EMBL/GenBank/DDBJ whole genome shotgun (WGS) entry which is preliminary data.</text>
</comment>
<keyword evidence="1" id="KW-0812">Transmembrane</keyword>
<keyword evidence="1" id="KW-1133">Transmembrane helix</keyword>
<evidence type="ECO:0000256" key="1">
    <source>
        <dbReference type="SAM" id="Phobius"/>
    </source>
</evidence>
<reference evidence="2 3" key="1">
    <citation type="journal article" date="2017" name="Int. J. Syst. Evol. Microbiol.">
        <title>Bacillus mangrovi sp. nov., isolated from a sediment sample from a mangrove forest.</title>
        <authorList>
            <person name="Gupta V."/>
            <person name="Singh P.K."/>
            <person name="Korpole S."/>
            <person name="Tanuku N.R.S."/>
            <person name="Pinnaka A.K."/>
        </authorList>
    </citation>
    <scope>NUCLEOTIDE SEQUENCE [LARGE SCALE GENOMIC DNA]</scope>
    <source>
        <strain evidence="2 3">KCTC 33872</strain>
    </source>
</reference>
<dbReference type="Proteomes" id="UP000434639">
    <property type="component" value="Unassembled WGS sequence"/>
</dbReference>
<protein>
    <submittedName>
        <fullName evidence="2">DUF4083 domain-containing protein</fullName>
    </submittedName>
</protein>
<keyword evidence="3" id="KW-1185">Reference proteome</keyword>
<gene>
    <name evidence="2" type="ORF">GKZ89_08245</name>
</gene>